<dbReference type="InterPro" id="IPR012000">
    <property type="entry name" value="Thiamin_PyroP_enz_cen_dom"/>
</dbReference>
<dbReference type="Pfam" id="PF02776">
    <property type="entry name" value="TPP_enzyme_N"/>
    <property type="match status" value="1"/>
</dbReference>
<reference evidence="8 9" key="1">
    <citation type="submission" date="2013-02" db="EMBL/GenBank/DDBJ databases">
        <title>Draft Genome Sequence of Streptomyces aurantiacus, Which Produces Setomimycin.</title>
        <authorList>
            <person name="Gruening B.A."/>
            <person name="Praeg A."/>
            <person name="Erxleben A."/>
            <person name="Guenther S."/>
            <person name="Mueller M."/>
        </authorList>
    </citation>
    <scope>NUCLEOTIDE SEQUENCE [LARGE SCALE GENOMIC DNA]</scope>
    <source>
        <strain evidence="8 9">JA 4570</strain>
    </source>
</reference>
<feature type="compositionally biased region" description="Basic and acidic residues" evidence="4">
    <location>
        <begin position="605"/>
        <end position="616"/>
    </location>
</feature>
<dbReference type="InterPro" id="IPR047212">
    <property type="entry name" value="TPP_POXB-like"/>
</dbReference>
<keyword evidence="9" id="KW-1185">Reference proteome</keyword>
<dbReference type="OrthoDB" id="4959782at2"/>
<dbReference type="RefSeq" id="WP_016643218.1">
    <property type="nucleotide sequence ID" value="NZ_AOPZ01000278.1"/>
</dbReference>
<evidence type="ECO:0000256" key="3">
    <source>
        <dbReference type="RuleBase" id="RU362132"/>
    </source>
</evidence>
<dbReference type="GO" id="GO:0003824">
    <property type="term" value="F:catalytic activity"/>
    <property type="evidence" value="ECO:0007669"/>
    <property type="project" value="InterPro"/>
</dbReference>
<dbReference type="CDD" id="cd07039">
    <property type="entry name" value="TPP_PYR_POX"/>
    <property type="match status" value="1"/>
</dbReference>
<dbReference type="GO" id="GO:0030976">
    <property type="term" value="F:thiamine pyrophosphate binding"/>
    <property type="evidence" value="ECO:0007669"/>
    <property type="project" value="InterPro"/>
</dbReference>
<dbReference type="InterPro" id="IPR029035">
    <property type="entry name" value="DHS-like_NAD/FAD-binding_dom"/>
</dbReference>
<dbReference type="Proteomes" id="UP000014629">
    <property type="component" value="Unassembled WGS sequence"/>
</dbReference>
<feature type="domain" description="Thiamine pyrophosphate enzyme N-terminal TPP-binding" evidence="7">
    <location>
        <begin position="3"/>
        <end position="120"/>
    </location>
</feature>
<dbReference type="GO" id="GO:0000287">
    <property type="term" value="F:magnesium ion binding"/>
    <property type="evidence" value="ECO:0007669"/>
    <property type="project" value="InterPro"/>
</dbReference>
<evidence type="ECO:0000313" key="8">
    <source>
        <dbReference type="EMBL" id="EPH41832.1"/>
    </source>
</evidence>
<comment type="caution">
    <text evidence="8">The sequence shown here is derived from an EMBL/GenBank/DDBJ whole genome shotgun (WGS) entry which is preliminary data.</text>
</comment>
<feature type="domain" description="Thiamine pyrophosphate enzyme TPP-binding" evidence="6">
    <location>
        <begin position="397"/>
        <end position="552"/>
    </location>
</feature>
<dbReference type="PANTHER" id="PTHR42981:SF2">
    <property type="entry name" value="PYRUVATE DEHYDROGENASE [UBIQUINONE]"/>
    <property type="match status" value="1"/>
</dbReference>
<evidence type="ECO:0000259" key="7">
    <source>
        <dbReference type="Pfam" id="PF02776"/>
    </source>
</evidence>
<feature type="domain" description="Thiamine pyrophosphate enzyme central" evidence="5">
    <location>
        <begin position="198"/>
        <end position="328"/>
    </location>
</feature>
<evidence type="ECO:0000256" key="4">
    <source>
        <dbReference type="SAM" id="MobiDB-lite"/>
    </source>
</evidence>
<evidence type="ECO:0000313" key="9">
    <source>
        <dbReference type="Proteomes" id="UP000014629"/>
    </source>
</evidence>
<dbReference type="Gene3D" id="3.40.50.1220">
    <property type="entry name" value="TPP-binding domain"/>
    <property type="match status" value="1"/>
</dbReference>
<gene>
    <name evidence="8" type="ORF">STRAU_5094</name>
</gene>
<dbReference type="EMBL" id="AOPZ01000278">
    <property type="protein sequence ID" value="EPH41832.1"/>
    <property type="molecule type" value="Genomic_DNA"/>
</dbReference>
<dbReference type="CDD" id="cd02014">
    <property type="entry name" value="TPP_POX"/>
    <property type="match status" value="1"/>
</dbReference>
<dbReference type="AlphaFoldDB" id="S4AK20"/>
<dbReference type="InterPro" id="IPR011766">
    <property type="entry name" value="TPP_enzyme_TPP-bd"/>
</dbReference>
<organism evidence="8 9">
    <name type="scientific">Streptomyces aurantiacus JA 4570</name>
    <dbReference type="NCBI Taxonomy" id="1286094"/>
    <lineage>
        <taxon>Bacteria</taxon>
        <taxon>Bacillati</taxon>
        <taxon>Actinomycetota</taxon>
        <taxon>Actinomycetes</taxon>
        <taxon>Kitasatosporales</taxon>
        <taxon>Streptomycetaceae</taxon>
        <taxon>Streptomyces</taxon>
        <taxon>Streptomyces aurantiacus group</taxon>
    </lineage>
</organism>
<evidence type="ECO:0000256" key="1">
    <source>
        <dbReference type="ARBA" id="ARBA00007812"/>
    </source>
</evidence>
<dbReference type="InterPro" id="IPR029061">
    <property type="entry name" value="THDP-binding"/>
</dbReference>
<dbReference type="SUPFAM" id="SSF52518">
    <property type="entry name" value="Thiamin diphosphate-binding fold (THDP-binding)"/>
    <property type="match status" value="2"/>
</dbReference>
<dbReference type="Pfam" id="PF00205">
    <property type="entry name" value="TPP_enzyme_M"/>
    <property type="match status" value="1"/>
</dbReference>
<comment type="similarity">
    <text evidence="1 3">Belongs to the TPP enzyme family.</text>
</comment>
<dbReference type="Gene3D" id="3.40.50.970">
    <property type="match status" value="2"/>
</dbReference>
<proteinExistence type="inferred from homology"/>
<name>S4AK20_9ACTN</name>
<dbReference type="SUPFAM" id="SSF52467">
    <property type="entry name" value="DHS-like NAD/FAD-binding domain"/>
    <property type="match status" value="1"/>
</dbReference>
<dbReference type="PATRIC" id="fig|1286094.4.peg.5035"/>
<evidence type="ECO:0000259" key="6">
    <source>
        <dbReference type="Pfam" id="PF02775"/>
    </source>
</evidence>
<keyword evidence="2 3" id="KW-0786">Thiamine pyrophosphate</keyword>
<accession>S4AK20</accession>
<dbReference type="InterPro" id="IPR047211">
    <property type="entry name" value="POXB-like"/>
</dbReference>
<dbReference type="InterPro" id="IPR047210">
    <property type="entry name" value="TPP_PYR_POXB-like"/>
</dbReference>
<dbReference type="NCBIfam" id="NF006129">
    <property type="entry name" value="PRK08273.1"/>
    <property type="match status" value="1"/>
</dbReference>
<sequence length="616" mass="67343">MSMKVSDHILERLRAWEVEHVFAYPGDGINGLLAAWGRADNKPQFIQSRHEEMSAFEAVGYAKFSGKVGVCAATSGPGAIHLLNGLYDAKLDHVPVVAIVGQTNRSAMGGSYQQEVDLLSLYKDVASDFCEMVTVPEQLPNVLDRAMRTAIARRSVTAVIIPADVQELDYSAPEHAFKMVPSSLGMAQYAPVPSDPDVERAAEVLNEGEKVAILIGQGARGARQEVMDVAERLGAGVAKALLGKDALDDDLPYVTGSIGLLGTRPSYEMMRDCDTLLVIGSSFPYTQFLPEFGQARAVQIDIDPHMVGLRYPFEVNLVGDARETLRRLLPHLRPVKEADDSKDAKDRSWRKQIEKNTARWWEVMQRRATVDADPINPEYVAHALNDLLPENVILAADSGSAANWYARHLRLRGAMRGSLSGTLATMGPGVPYVIGAKFAHGDRPAIALVGDGAMQMNGLAELITIAKYWKQWADPRLVVAVFNNQDLNQVTWEMRAMSGAPQFLPSQELPDVAYAEFARSLGLDGMRVEKPEAVQGAWQAALTADRPFVLDFRTDPAVPPIPPHASLDQIEAAAASVLKGDSDRAAMVRQGFKAKVQDLLPGRRHREDRPGAGEER</sequence>
<dbReference type="InterPro" id="IPR012001">
    <property type="entry name" value="Thiamin_PyroP_enz_TPP-bd_dom"/>
</dbReference>
<evidence type="ECO:0000256" key="2">
    <source>
        <dbReference type="ARBA" id="ARBA00023052"/>
    </source>
</evidence>
<dbReference type="Pfam" id="PF02775">
    <property type="entry name" value="TPP_enzyme_C"/>
    <property type="match status" value="1"/>
</dbReference>
<evidence type="ECO:0000259" key="5">
    <source>
        <dbReference type="Pfam" id="PF00205"/>
    </source>
</evidence>
<protein>
    <submittedName>
        <fullName evidence="8">Putative thiamine pyrophosphate-containing protein YdaP</fullName>
    </submittedName>
</protein>
<dbReference type="PANTHER" id="PTHR42981">
    <property type="entry name" value="PYRUVATE DEHYDROGENASE [UBIQUINONE]"/>
    <property type="match status" value="1"/>
</dbReference>
<feature type="region of interest" description="Disordered" evidence="4">
    <location>
        <begin position="597"/>
        <end position="616"/>
    </location>
</feature>